<dbReference type="InterPro" id="IPR035892">
    <property type="entry name" value="C2_domain_sf"/>
</dbReference>
<evidence type="ECO:0000259" key="20">
    <source>
        <dbReference type="PROSITE" id="PS50001"/>
    </source>
</evidence>
<sequence>CSHQGELTEYKKSLIKRDLEMGIVMTVFRQKVERLTVQVIMETRQVAWTRTADKNDGVLDLSEIREIRPGRNSKDFERFRDGRDKHDDNTCFTIFYGSQFVLNTISLGADTVDDADKWLTGLELLRQETLVAPTPDIIESWLRKQMYSINQTKKNRKDVLNFEQFHKFYNILMFDQKDVSHNFTALLHSLNKPDASAVLLHDFQRFLLYQQKESWANDLNQVRELMTTFIDDTMRKTNDPEFTVSEFLSFLFSKENSIWDEKYSEMCNLDMNNPLSHYWINSSHNTYLTGDQLRSESSTEAYIRCLRLGCRCVELDCWEGPGEPIIYHGWTRTTKIKFEDVVKAINDHAFVTSEYPVVLSIEEHCPIEQQRQMARIFREVFQDKLLMEPVELMAEQLPSPTQLKGKIILKHKKLSVEGGISRKDFRKGEKQGDLHIWDPVDQSPELHTSEPWFHGRMSEGRQTAERLLQEFCAESGGRDGTFLVRESDTFVTDFTLSFWRSGRVQHCRIRSGSEGGHTFYFLTDNLHFPSVYSLIQHYRDMPLRCHDFDLRLTEAVPRPNPHLLEGWFYSNLSRGEAEDYLLRIPRDGAFLIRQREESDSYAITFRGDGKVKHCRIQKDGSMYVLGTTTEFESLVELVNYFRKKPLYRKIKLRYPVTLELVSRFSTETDCASLYDIKMYVEPNEIEPSLPKSTVKALYDYRPMRPDELNFCKGALIHSVSKDSDGWWKGDYGGKLQLFFPANYVEEVSNNIKAESQDQVGGVISILHGVTVLLVWGQSVNDIEAVFSDVMLTGSCCVFSVLQIKQQEEVEKSEEVAMEMSDLVVYCQPRSKEKDLNYCYKEIRSFVENKIPAKNKTPDFLKYNRKSLSRTYPKGQRVDSSNYDPYPLWACGCHMVALNFQTADKYTQLNSALFSLNGHTGYVLQPEMMRSDTYDPHLEKRKVKFTLTVRVIAARHLPKPGRSIASPFVETELCGHTEDNKFKTVVYRDNGLNPVWKAPPEPVTFPVHEPELTFLRFVVNEEDMFSDPNFLAQATFPVKGIRSGYRSVPLKNGFNESIELASLLVYIDVQQVEKAEEELYSSSNQLRRRQAEINNEIFLYDTHTSLQRSAPPQLRDDLMREFSTNETQLQKIQDTCKQKIKEKKINNSKFYS</sequence>
<dbReference type="PROSITE" id="PS50002">
    <property type="entry name" value="SH3"/>
    <property type="match status" value="1"/>
</dbReference>
<dbReference type="Gene3D" id="2.60.40.150">
    <property type="entry name" value="C2 domain"/>
    <property type="match status" value="1"/>
</dbReference>
<accession>A0A8K9X573</accession>
<keyword evidence="9 17" id="KW-0727">SH2 domain</keyword>
<dbReference type="GO" id="GO:0048015">
    <property type="term" value="P:phosphatidylinositol-mediated signaling"/>
    <property type="evidence" value="ECO:0007669"/>
    <property type="project" value="TreeGrafter"/>
</dbReference>
<dbReference type="SMART" id="SM00148">
    <property type="entry name" value="PLCXc"/>
    <property type="match status" value="1"/>
</dbReference>
<dbReference type="GO" id="GO:0046488">
    <property type="term" value="P:phosphatidylinositol metabolic process"/>
    <property type="evidence" value="ECO:0007669"/>
    <property type="project" value="TreeGrafter"/>
</dbReference>
<reference evidence="25" key="2">
    <citation type="submission" date="2025-08" db="UniProtKB">
        <authorList>
            <consortium name="Ensembl"/>
        </authorList>
    </citation>
    <scope>IDENTIFICATION</scope>
</reference>
<evidence type="ECO:0000256" key="9">
    <source>
        <dbReference type="ARBA" id="ARBA00022999"/>
    </source>
</evidence>
<feature type="domain" description="PH" evidence="22">
    <location>
        <begin position="1"/>
        <end position="127"/>
    </location>
</feature>
<keyword evidence="12" id="KW-0807">Transducer</keyword>
<dbReference type="InterPro" id="IPR016279">
    <property type="entry name" value="PLC-gamma"/>
</dbReference>
<dbReference type="InterPro" id="IPR036860">
    <property type="entry name" value="SH2_dom_sf"/>
</dbReference>
<dbReference type="FunFam" id="3.20.20.190:FF:000012">
    <property type="entry name" value="1-phosphatidylinositol 4,5-bisphosphate phosphodiesterase gamma"/>
    <property type="match status" value="1"/>
</dbReference>
<evidence type="ECO:0000256" key="17">
    <source>
        <dbReference type="PROSITE-ProRule" id="PRU00191"/>
    </source>
</evidence>
<dbReference type="EC" id="3.1.4.11" evidence="19"/>
<feature type="domain" description="SH2" evidence="20">
    <location>
        <begin position="452"/>
        <end position="556"/>
    </location>
</feature>
<evidence type="ECO:0000256" key="3">
    <source>
        <dbReference type="ARBA" id="ARBA00022443"/>
    </source>
</evidence>
<dbReference type="InterPro" id="IPR000980">
    <property type="entry name" value="SH2"/>
</dbReference>
<protein>
    <recommendedName>
        <fullName evidence="19">Phosphoinositide phospholipase C</fullName>
        <ecNumber evidence="19">3.1.4.11</ecNumber>
    </recommendedName>
</protein>
<dbReference type="PRINTS" id="PR00452">
    <property type="entry name" value="SH3DOMAIN"/>
</dbReference>
<comment type="function">
    <text evidence="15">The production of the second messenger molecules diacylglycerol (DAG) and inositol 1,4,5-trisphosphate (IP3) is mediated by activated phosphatidylinositol-specific phospholipase C enzymes. It is a crucial enzyme in transmembrane signaling.</text>
</comment>
<keyword evidence="3 18" id="KW-0728">SH3 domain</keyword>
<dbReference type="GO" id="GO:1902533">
    <property type="term" value="P:positive regulation of intracellular signal transduction"/>
    <property type="evidence" value="ECO:0007669"/>
    <property type="project" value="UniProtKB-ARBA"/>
</dbReference>
<feature type="domain" description="C2" evidence="23">
    <location>
        <begin position="923"/>
        <end position="1051"/>
    </location>
</feature>
<evidence type="ECO:0000259" key="23">
    <source>
        <dbReference type="PROSITE" id="PS50004"/>
    </source>
</evidence>
<name>A0A8K9X573_ONCMY</name>
<dbReference type="SMART" id="SM00239">
    <property type="entry name" value="C2"/>
    <property type="match status" value="1"/>
</dbReference>
<comment type="catalytic activity">
    <reaction evidence="14">
        <text>a 1,2-diacyl-sn-glycero-3-phospho-(1D-myo-inositol-4,5-bisphosphate) + H2O = 1D-myo-inositol 1,4,5-trisphosphate + a 1,2-diacyl-sn-glycerol + H(+)</text>
        <dbReference type="Rhea" id="RHEA:33179"/>
        <dbReference type="ChEBI" id="CHEBI:15377"/>
        <dbReference type="ChEBI" id="CHEBI:15378"/>
        <dbReference type="ChEBI" id="CHEBI:17815"/>
        <dbReference type="ChEBI" id="CHEBI:58456"/>
        <dbReference type="ChEBI" id="CHEBI:203600"/>
        <dbReference type="EC" id="3.1.4.11"/>
    </reaction>
    <physiologicalReaction direction="left-to-right" evidence="14">
        <dbReference type="Rhea" id="RHEA:33180"/>
    </physiologicalReaction>
</comment>
<feature type="domain" description="PI-PLC Y-box" evidence="24">
    <location>
        <begin position="819"/>
        <end position="929"/>
    </location>
</feature>
<dbReference type="GO" id="GO:0032587">
    <property type="term" value="C:ruffle membrane"/>
    <property type="evidence" value="ECO:0007669"/>
    <property type="project" value="TreeGrafter"/>
</dbReference>
<organism evidence="25 26">
    <name type="scientific">Oncorhynchus mykiss</name>
    <name type="common">Rainbow trout</name>
    <name type="synonym">Salmo gairdneri</name>
    <dbReference type="NCBI Taxonomy" id="8022"/>
    <lineage>
        <taxon>Eukaryota</taxon>
        <taxon>Metazoa</taxon>
        <taxon>Chordata</taxon>
        <taxon>Craniata</taxon>
        <taxon>Vertebrata</taxon>
        <taxon>Euteleostomi</taxon>
        <taxon>Actinopterygii</taxon>
        <taxon>Neopterygii</taxon>
        <taxon>Teleostei</taxon>
        <taxon>Protacanthopterygii</taxon>
        <taxon>Salmoniformes</taxon>
        <taxon>Salmonidae</taxon>
        <taxon>Salmoninae</taxon>
        <taxon>Oncorhynchus</taxon>
    </lineage>
</organism>
<evidence type="ECO:0000256" key="16">
    <source>
        <dbReference type="ARBA" id="ARBA00062151"/>
    </source>
</evidence>
<dbReference type="InterPro" id="IPR017946">
    <property type="entry name" value="PLC-like_Pdiesterase_TIM-brl"/>
</dbReference>
<dbReference type="PROSITE" id="PS50004">
    <property type="entry name" value="C2"/>
    <property type="match status" value="1"/>
</dbReference>
<dbReference type="GO" id="GO:0009395">
    <property type="term" value="P:phospholipid catabolic process"/>
    <property type="evidence" value="ECO:0007669"/>
    <property type="project" value="InterPro"/>
</dbReference>
<dbReference type="GO" id="GO:0045121">
    <property type="term" value="C:membrane raft"/>
    <property type="evidence" value="ECO:0007669"/>
    <property type="project" value="UniProtKB-SubCell"/>
</dbReference>
<dbReference type="PRINTS" id="PR00401">
    <property type="entry name" value="SH2DOMAIN"/>
</dbReference>
<dbReference type="Pfam" id="PF00387">
    <property type="entry name" value="PI-PLC-Y"/>
    <property type="match status" value="1"/>
</dbReference>
<evidence type="ECO:0000256" key="4">
    <source>
        <dbReference type="ARBA" id="ARBA00022553"/>
    </source>
</evidence>
<dbReference type="SMART" id="SM00149">
    <property type="entry name" value="PLCYc"/>
    <property type="match status" value="1"/>
</dbReference>
<evidence type="ECO:0000313" key="25">
    <source>
        <dbReference type="Ensembl" id="ENSOMYP00000127787.1"/>
    </source>
</evidence>
<evidence type="ECO:0000313" key="26">
    <source>
        <dbReference type="Proteomes" id="UP000694395"/>
    </source>
</evidence>
<comment type="subunit">
    <text evidence="16">Part of a complex composed of EEIG1, TNFRSF11A/RANK, PLCG2, GAB2, TEC and BTK; complex formation increases in the presence of TNFSF11/RANKL. Interacts (via SH2 domain) with CSF1R (tyrosine phosphorylated). Interacts constitutively with THEMIS2.</text>
</comment>
<keyword evidence="10 19" id="KW-0443">Lipid metabolism</keyword>
<dbReference type="Pfam" id="PF00017">
    <property type="entry name" value="SH2"/>
    <property type="match status" value="2"/>
</dbReference>
<dbReference type="InterPro" id="IPR035024">
    <property type="entry name" value="PLC-gamma_N-SH2"/>
</dbReference>
<dbReference type="PRINTS" id="PR00390">
    <property type="entry name" value="PHPHLIPASEC"/>
</dbReference>
<dbReference type="Proteomes" id="UP000694395">
    <property type="component" value="Chromosome 1"/>
</dbReference>
<keyword evidence="4" id="KW-0597">Phosphoprotein</keyword>
<dbReference type="Gene3D" id="2.30.30.40">
    <property type="entry name" value="SH3 Domains"/>
    <property type="match status" value="1"/>
</dbReference>
<keyword evidence="7" id="KW-0106">Calcium</keyword>
<dbReference type="InterPro" id="IPR001849">
    <property type="entry name" value="PH_domain"/>
</dbReference>
<evidence type="ECO:0000256" key="10">
    <source>
        <dbReference type="ARBA" id="ARBA00023098"/>
    </source>
</evidence>
<evidence type="ECO:0000256" key="11">
    <source>
        <dbReference type="ARBA" id="ARBA00023136"/>
    </source>
</evidence>
<dbReference type="InterPro" id="IPR011992">
    <property type="entry name" value="EF-hand-dom_pair"/>
</dbReference>
<dbReference type="CDD" id="cd11969">
    <property type="entry name" value="SH3_PLCgamma2"/>
    <property type="match status" value="1"/>
</dbReference>
<proteinExistence type="predicted"/>
<evidence type="ECO:0000259" key="21">
    <source>
        <dbReference type="PROSITE" id="PS50002"/>
    </source>
</evidence>
<evidence type="ECO:0000256" key="19">
    <source>
        <dbReference type="RuleBase" id="RU361133"/>
    </source>
</evidence>
<dbReference type="InterPro" id="IPR001711">
    <property type="entry name" value="PLipase_C_Pinositol-sp_Y"/>
</dbReference>
<dbReference type="Pfam" id="PF00018">
    <property type="entry name" value="SH3_1"/>
    <property type="match status" value="1"/>
</dbReference>
<dbReference type="SUPFAM" id="SSF55550">
    <property type="entry name" value="SH2 domain"/>
    <property type="match status" value="2"/>
</dbReference>
<dbReference type="AlphaFoldDB" id="A0A8K9X573"/>
<dbReference type="InterPro" id="IPR036028">
    <property type="entry name" value="SH3-like_dom_sf"/>
</dbReference>
<keyword evidence="13" id="KW-0449">Lipoprotein</keyword>
<dbReference type="Pfam" id="PF00388">
    <property type="entry name" value="PI-PLC-X"/>
    <property type="match status" value="1"/>
</dbReference>
<dbReference type="SMART" id="SM00252">
    <property type="entry name" value="SH2"/>
    <property type="match status" value="2"/>
</dbReference>
<dbReference type="SMART" id="SM00326">
    <property type="entry name" value="SH3"/>
    <property type="match status" value="1"/>
</dbReference>
<evidence type="ECO:0000256" key="13">
    <source>
        <dbReference type="ARBA" id="ARBA00023288"/>
    </source>
</evidence>
<comment type="cofactor">
    <cofactor evidence="1">
        <name>Ca(2+)</name>
        <dbReference type="ChEBI" id="CHEBI:29108"/>
    </cofactor>
</comment>
<dbReference type="CDD" id="cd08592">
    <property type="entry name" value="PI-PLCc_gamma"/>
    <property type="match status" value="1"/>
</dbReference>
<dbReference type="CDD" id="cd00275">
    <property type="entry name" value="C2_PLC_like"/>
    <property type="match status" value="1"/>
</dbReference>
<dbReference type="Pfam" id="PF00168">
    <property type="entry name" value="C2"/>
    <property type="match status" value="1"/>
</dbReference>
<evidence type="ECO:0000259" key="22">
    <source>
        <dbReference type="PROSITE" id="PS50003"/>
    </source>
</evidence>
<dbReference type="GO" id="GO:0004435">
    <property type="term" value="F:phosphatidylinositol-4,5-bisphosphate phospholipase C activity"/>
    <property type="evidence" value="ECO:0007669"/>
    <property type="project" value="UniProtKB-EC"/>
</dbReference>
<dbReference type="CDD" id="cd13362">
    <property type="entry name" value="PH_PLC_gamma"/>
    <property type="match status" value="1"/>
</dbReference>
<evidence type="ECO:0000256" key="18">
    <source>
        <dbReference type="PROSITE-ProRule" id="PRU00192"/>
    </source>
</evidence>
<comment type="subcellular location">
    <subcellularLocation>
        <location evidence="2">Membrane raft</location>
    </subcellularLocation>
</comment>
<evidence type="ECO:0000256" key="15">
    <source>
        <dbReference type="ARBA" id="ARBA00057069"/>
    </source>
</evidence>
<keyword evidence="11" id="KW-0472">Membrane</keyword>
<dbReference type="SUPFAM" id="SSF50044">
    <property type="entry name" value="SH3-domain"/>
    <property type="match status" value="1"/>
</dbReference>
<keyword evidence="26" id="KW-1185">Reference proteome</keyword>
<dbReference type="GO" id="GO:0010634">
    <property type="term" value="P:positive regulation of epithelial cell migration"/>
    <property type="evidence" value="ECO:0007669"/>
    <property type="project" value="TreeGrafter"/>
</dbReference>
<dbReference type="Gene3D" id="3.30.505.10">
    <property type="entry name" value="SH2 domain"/>
    <property type="match status" value="2"/>
</dbReference>
<dbReference type="CDD" id="cd10341">
    <property type="entry name" value="SH2_N-SH2_PLC_gamma_like"/>
    <property type="match status" value="1"/>
</dbReference>
<dbReference type="InterPro" id="IPR057061">
    <property type="entry name" value="PLCG_EF-hand_2"/>
</dbReference>
<dbReference type="Pfam" id="PF23583">
    <property type="entry name" value="EF_HAND_2_PLCG"/>
    <property type="match status" value="1"/>
</dbReference>
<dbReference type="PANTHER" id="PTHR10336">
    <property type="entry name" value="PHOSPHOINOSITIDE-SPECIFIC PHOSPHOLIPASE C FAMILY PROTEIN"/>
    <property type="match status" value="1"/>
</dbReference>
<dbReference type="InterPro" id="IPR035023">
    <property type="entry name" value="PLC-gamma_C-SH2"/>
</dbReference>
<dbReference type="CDD" id="cd09932">
    <property type="entry name" value="SH2_C-SH2_PLC_gamma_like"/>
    <property type="match status" value="1"/>
</dbReference>
<dbReference type="PROSITE" id="PS50008">
    <property type="entry name" value="PIPLC_Y_DOMAIN"/>
    <property type="match status" value="1"/>
</dbReference>
<keyword evidence="8 19" id="KW-0442">Lipid degradation</keyword>
<evidence type="ECO:0000256" key="7">
    <source>
        <dbReference type="ARBA" id="ARBA00022837"/>
    </source>
</evidence>
<keyword evidence="5" id="KW-0677">Repeat</keyword>
<keyword evidence="6 19" id="KW-0378">Hydrolase</keyword>
<dbReference type="PROSITE" id="PS50007">
    <property type="entry name" value="PIPLC_X_DOMAIN"/>
    <property type="match status" value="1"/>
</dbReference>
<dbReference type="SUPFAM" id="SSF49562">
    <property type="entry name" value="C2 domain (Calcium/lipid-binding domain, CaLB)"/>
    <property type="match status" value="1"/>
</dbReference>
<dbReference type="InterPro" id="IPR001192">
    <property type="entry name" value="PI-PLC_fam"/>
</dbReference>
<dbReference type="FunFam" id="2.30.29.30:FF:000168">
    <property type="entry name" value="1-phosphatidylinositol 4,5-bisphosphate phosphodiesterase gamma"/>
    <property type="match status" value="1"/>
</dbReference>
<dbReference type="InterPro" id="IPR011993">
    <property type="entry name" value="PH-like_dom_sf"/>
</dbReference>
<dbReference type="PROSITE" id="PS50003">
    <property type="entry name" value="PH_DOMAIN"/>
    <property type="match status" value="1"/>
</dbReference>
<evidence type="ECO:0000256" key="5">
    <source>
        <dbReference type="ARBA" id="ARBA00022737"/>
    </source>
</evidence>
<reference evidence="25" key="3">
    <citation type="submission" date="2025-09" db="UniProtKB">
        <authorList>
            <consortium name="Ensembl"/>
        </authorList>
    </citation>
    <scope>IDENTIFICATION</scope>
</reference>
<feature type="domain" description="SH3" evidence="21">
    <location>
        <begin position="689"/>
        <end position="749"/>
    </location>
</feature>
<dbReference type="SMART" id="SM00233">
    <property type="entry name" value="PH"/>
    <property type="match status" value="1"/>
</dbReference>
<dbReference type="SUPFAM" id="SSF51695">
    <property type="entry name" value="PLC-like phosphodiesterases"/>
    <property type="match status" value="1"/>
</dbReference>
<dbReference type="InterPro" id="IPR035723">
    <property type="entry name" value="PLCgamma2_SH3"/>
</dbReference>
<dbReference type="GO" id="GO:0010628">
    <property type="term" value="P:positive regulation of gene expression"/>
    <property type="evidence" value="ECO:0007669"/>
    <property type="project" value="UniProtKB-ARBA"/>
</dbReference>
<dbReference type="FunFam" id="3.30.505.10:FF:000009">
    <property type="entry name" value="1-phosphatidylinositol 4,5-bisphosphate phosphodiesterase gamma"/>
    <property type="match status" value="1"/>
</dbReference>
<reference evidence="25" key="1">
    <citation type="submission" date="2020-07" db="EMBL/GenBank/DDBJ databases">
        <title>A long reads based de novo assembly of the rainbow trout Arlee double haploid line genome.</title>
        <authorList>
            <person name="Gao G."/>
            <person name="Palti Y."/>
        </authorList>
    </citation>
    <scope>NUCLEOTIDE SEQUENCE [LARGE SCALE GENOMIC DNA]</scope>
</reference>
<dbReference type="PROSITE" id="PS50001">
    <property type="entry name" value="SH2"/>
    <property type="match status" value="2"/>
</dbReference>
<dbReference type="GeneTree" id="ENSGT00940000157517"/>
<dbReference type="SUPFAM" id="SSF47473">
    <property type="entry name" value="EF-hand"/>
    <property type="match status" value="1"/>
</dbReference>
<evidence type="ECO:0000256" key="12">
    <source>
        <dbReference type="ARBA" id="ARBA00023224"/>
    </source>
</evidence>
<dbReference type="Gene3D" id="3.20.20.190">
    <property type="entry name" value="Phosphatidylinositol (PI) phosphodiesterase"/>
    <property type="match status" value="2"/>
</dbReference>
<dbReference type="PIRSF" id="PIRSF000952">
    <property type="entry name" value="PLC-gamma"/>
    <property type="match status" value="1"/>
</dbReference>
<evidence type="ECO:0000256" key="2">
    <source>
        <dbReference type="ARBA" id="ARBA00004285"/>
    </source>
</evidence>
<dbReference type="InterPro" id="IPR000008">
    <property type="entry name" value="C2_dom"/>
</dbReference>
<dbReference type="Ensembl" id="ENSOMYT00000152282.1">
    <property type="protein sequence ID" value="ENSOMYP00000127787.1"/>
    <property type="gene ID" value="ENSOMYG00000034841.2"/>
</dbReference>
<dbReference type="FunFam" id="2.60.40.150:FF:000094">
    <property type="entry name" value="1-phosphatidylinositol 4,5-bisphosphate phosphodiesterase gamma"/>
    <property type="match status" value="1"/>
</dbReference>
<evidence type="ECO:0000259" key="24">
    <source>
        <dbReference type="PROSITE" id="PS50008"/>
    </source>
</evidence>
<evidence type="ECO:0000256" key="14">
    <source>
        <dbReference type="ARBA" id="ARBA00023674"/>
    </source>
</evidence>
<evidence type="ECO:0000256" key="6">
    <source>
        <dbReference type="ARBA" id="ARBA00022801"/>
    </source>
</evidence>
<dbReference type="FunFam" id="2.30.30.40:FF:000119">
    <property type="entry name" value="1-phosphatidylinositol 4,5-bisphosphate phosphodiesterase gamma"/>
    <property type="match status" value="1"/>
</dbReference>
<evidence type="ECO:0000256" key="1">
    <source>
        <dbReference type="ARBA" id="ARBA00001913"/>
    </source>
</evidence>
<dbReference type="Gene3D" id="2.30.29.30">
    <property type="entry name" value="Pleckstrin-homology domain (PH domain)/Phosphotyrosine-binding domain (PTB)"/>
    <property type="match status" value="1"/>
</dbReference>
<feature type="domain" description="SH2" evidence="20">
    <location>
        <begin position="567"/>
        <end position="656"/>
    </location>
</feature>
<dbReference type="InterPro" id="IPR001452">
    <property type="entry name" value="SH3_domain"/>
</dbReference>
<evidence type="ECO:0000256" key="8">
    <source>
        <dbReference type="ARBA" id="ARBA00022963"/>
    </source>
</evidence>
<dbReference type="FunFam" id="3.30.505.10:FF:000011">
    <property type="entry name" value="1-phosphatidylinositol 4,5-bisphosphate phosphodiesterase gamma"/>
    <property type="match status" value="1"/>
</dbReference>
<dbReference type="PANTHER" id="PTHR10336:SF25">
    <property type="entry name" value="1-PHOSPHATIDYLINOSITOL 4,5-BISPHOSPHATE PHOSPHODIESTERASE GAMMA-2"/>
    <property type="match status" value="1"/>
</dbReference>
<dbReference type="SUPFAM" id="SSF50729">
    <property type="entry name" value="PH domain-like"/>
    <property type="match status" value="1"/>
</dbReference>
<dbReference type="InterPro" id="IPR000909">
    <property type="entry name" value="PLipase_C_PInositol-sp_X_dom"/>
</dbReference>
<dbReference type="GO" id="GO:0051209">
    <property type="term" value="P:release of sequestered calcium ion into cytosol"/>
    <property type="evidence" value="ECO:0007669"/>
    <property type="project" value="TreeGrafter"/>
</dbReference>